<protein>
    <recommendedName>
        <fullName evidence="2">Potassium channel domain-containing protein</fullName>
    </recommendedName>
</protein>
<reference evidence="3 4" key="1">
    <citation type="submission" date="2024-07" db="EMBL/GenBank/DDBJ databases">
        <title>Chromosome-level genome assembly of the water stick insect Ranatra chinensis (Heteroptera: Nepidae).</title>
        <authorList>
            <person name="Liu X."/>
        </authorList>
    </citation>
    <scope>NUCLEOTIDE SEQUENCE [LARGE SCALE GENOMIC DNA]</scope>
    <source>
        <strain evidence="3">Cailab_2021Rc</strain>
        <tissue evidence="3">Muscle</tissue>
    </source>
</reference>
<dbReference type="EMBL" id="JBFDAA010000015">
    <property type="protein sequence ID" value="KAL1117827.1"/>
    <property type="molecule type" value="Genomic_DNA"/>
</dbReference>
<keyword evidence="4" id="KW-1185">Reference proteome</keyword>
<evidence type="ECO:0000313" key="4">
    <source>
        <dbReference type="Proteomes" id="UP001558652"/>
    </source>
</evidence>
<feature type="domain" description="Potassium channel" evidence="2">
    <location>
        <begin position="22"/>
        <end position="69"/>
    </location>
</feature>
<dbReference type="SUPFAM" id="SSF81324">
    <property type="entry name" value="Voltage-gated potassium channels"/>
    <property type="match status" value="1"/>
</dbReference>
<sequence>MLNQNKKQETTEMGTRNLPSFCDCMFHDEDHANFLNSMWLIAITLLSVGYGDIVPNTYCGRGITLTCGIMTMKEFYLGVTPSQSTRNDDPQNGLLRGISTYPEF</sequence>
<proteinExistence type="predicted"/>
<dbReference type="PANTHER" id="PTHR10153">
    <property type="entry name" value="SMALL CONDUCTANCE CALCIUM-ACTIVATED POTASSIUM CHANNEL"/>
    <property type="match status" value="1"/>
</dbReference>
<evidence type="ECO:0000256" key="1">
    <source>
        <dbReference type="SAM" id="MobiDB-lite"/>
    </source>
</evidence>
<dbReference type="Proteomes" id="UP001558652">
    <property type="component" value="Unassembled WGS sequence"/>
</dbReference>
<dbReference type="Pfam" id="PF07885">
    <property type="entry name" value="Ion_trans_2"/>
    <property type="match status" value="1"/>
</dbReference>
<name>A0ABD0Y2X4_9HEMI</name>
<dbReference type="InterPro" id="IPR015449">
    <property type="entry name" value="K_chnl_Ca-activ_SK"/>
</dbReference>
<evidence type="ECO:0000259" key="2">
    <source>
        <dbReference type="Pfam" id="PF07885"/>
    </source>
</evidence>
<dbReference type="AlphaFoldDB" id="A0ABD0Y2X4"/>
<evidence type="ECO:0000313" key="3">
    <source>
        <dbReference type="EMBL" id="KAL1117827.1"/>
    </source>
</evidence>
<organism evidence="3 4">
    <name type="scientific">Ranatra chinensis</name>
    <dbReference type="NCBI Taxonomy" id="642074"/>
    <lineage>
        <taxon>Eukaryota</taxon>
        <taxon>Metazoa</taxon>
        <taxon>Ecdysozoa</taxon>
        <taxon>Arthropoda</taxon>
        <taxon>Hexapoda</taxon>
        <taxon>Insecta</taxon>
        <taxon>Pterygota</taxon>
        <taxon>Neoptera</taxon>
        <taxon>Paraneoptera</taxon>
        <taxon>Hemiptera</taxon>
        <taxon>Heteroptera</taxon>
        <taxon>Panheteroptera</taxon>
        <taxon>Nepomorpha</taxon>
        <taxon>Nepidae</taxon>
        <taxon>Ranatrinae</taxon>
        <taxon>Ranatra</taxon>
    </lineage>
</organism>
<comment type="caution">
    <text evidence="3">The sequence shown here is derived from an EMBL/GenBank/DDBJ whole genome shotgun (WGS) entry which is preliminary data.</text>
</comment>
<dbReference type="InterPro" id="IPR013099">
    <property type="entry name" value="K_chnl_dom"/>
</dbReference>
<dbReference type="Gene3D" id="1.10.287.70">
    <property type="match status" value="1"/>
</dbReference>
<feature type="region of interest" description="Disordered" evidence="1">
    <location>
        <begin position="81"/>
        <end position="104"/>
    </location>
</feature>
<accession>A0ABD0Y2X4</accession>
<gene>
    <name evidence="3" type="ORF">AAG570_004142</name>
</gene>